<keyword evidence="6 7" id="KW-0472">Membrane</keyword>
<dbReference type="Gene3D" id="1.20.1250.20">
    <property type="entry name" value="MFS general substrate transporter like domains"/>
    <property type="match status" value="1"/>
</dbReference>
<sequence>MNARMQNRLSLSLYLNYFVHGIGLIILAQNMQALGKLWQTPLATVSYVISGVGIGRLVAYLILGTLSDRYGRKNFVFLGMICYFIFFLGMLGAPNIQIAYLLAIVAGIANSALDSGTYTTFIELGGNEGASNVLIKAFMSLGEFVLPLLVASLENNNLWFGWSFILAALVLIINFFLLLPVKFPKTNQSKSSMIGTLKGVNKLKKIIITAALALYGYTSMALMILFTQWITLYASETLHMNNVASHFLLSLYSIGSISGVLIMFWLLRKNISELTLLVSLNIAALISLSIICFIHVAWLTQIASFVFGLTAASGVMQVGLNTFLKLYPQIKGMITGVFFTFGSLASFTIPVITGWLSQKSVAAALEFDLLISCASLLLVVIIRIALGKQRTLAGTRRTISFLDKIIVRLLIHRFKAVDTIITLKEEINIPVLDSKREEKVLSNVSAGCSDQKIVPRLQEIYTAIMASSRKYQENKRHNNN</sequence>
<dbReference type="SMART" id="SM00830">
    <property type="entry name" value="CM_2"/>
    <property type="match status" value="1"/>
</dbReference>
<gene>
    <name evidence="10" type="ORF">FD20_GL000441</name>
</gene>
<organism evidence="10 11">
    <name type="scientific">Liquorilactobacillus uvarum DSM 19971</name>
    <dbReference type="NCBI Taxonomy" id="1423812"/>
    <lineage>
        <taxon>Bacteria</taxon>
        <taxon>Bacillati</taxon>
        <taxon>Bacillota</taxon>
        <taxon>Bacilli</taxon>
        <taxon>Lactobacillales</taxon>
        <taxon>Lactobacillaceae</taxon>
        <taxon>Liquorilactobacillus</taxon>
    </lineage>
</organism>
<feature type="domain" description="Major facilitator superfamily (MFS) profile" evidence="8">
    <location>
        <begin position="9"/>
        <end position="391"/>
    </location>
</feature>
<feature type="transmembrane region" description="Helical" evidence="7">
    <location>
        <begin position="369"/>
        <end position="386"/>
    </location>
</feature>
<evidence type="ECO:0000259" key="8">
    <source>
        <dbReference type="PROSITE" id="PS50850"/>
    </source>
</evidence>
<feature type="transmembrane region" description="Helical" evidence="7">
    <location>
        <begin position="302"/>
        <end position="324"/>
    </location>
</feature>
<feature type="transmembrane region" description="Helical" evidence="7">
    <location>
        <begin position="159"/>
        <end position="181"/>
    </location>
</feature>
<feature type="transmembrane region" description="Helical" evidence="7">
    <location>
        <begin position="274"/>
        <end position="296"/>
    </location>
</feature>
<evidence type="ECO:0000256" key="1">
    <source>
        <dbReference type="ARBA" id="ARBA00004651"/>
    </source>
</evidence>
<comment type="similarity">
    <text evidence="2">Belongs to the major facilitator superfamily.</text>
</comment>
<evidence type="ECO:0000256" key="6">
    <source>
        <dbReference type="ARBA" id="ARBA00023136"/>
    </source>
</evidence>
<dbReference type="PANTHER" id="PTHR23514">
    <property type="entry name" value="BYPASS OF STOP CODON PROTEIN 6"/>
    <property type="match status" value="1"/>
</dbReference>
<dbReference type="PROSITE" id="PS50850">
    <property type="entry name" value="MFS"/>
    <property type="match status" value="1"/>
</dbReference>
<accession>A0A0R1PY57</accession>
<dbReference type="InterPro" id="IPR051788">
    <property type="entry name" value="MFS_Transporter"/>
</dbReference>
<dbReference type="InterPro" id="IPR036263">
    <property type="entry name" value="Chorismate_II_sf"/>
</dbReference>
<dbReference type="GO" id="GO:0005886">
    <property type="term" value="C:plasma membrane"/>
    <property type="evidence" value="ECO:0007669"/>
    <property type="project" value="UniProtKB-SubCell"/>
</dbReference>
<dbReference type="Gene3D" id="1.20.59.10">
    <property type="entry name" value="Chorismate mutase"/>
    <property type="match status" value="1"/>
</dbReference>
<dbReference type="GO" id="GO:0022857">
    <property type="term" value="F:transmembrane transporter activity"/>
    <property type="evidence" value="ECO:0007669"/>
    <property type="project" value="InterPro"/>
</dbReference>
<evidence type="ECO:0000256" key="2">
    <source>
        <dbReference type="ARBA" id="ARBA00008335"/>
    </source>
</evidence>
<dbReference type="Pfam" id="PF07690">
    <property type="entry name" value="MFS_1"/>
    <property type="match status" value="1"/>
</dbReference>
<evidence type="ECO:0000256" key="5">
    <source>
        <dbReference type="ARBA" id="ARBA00022989"/>
    </source>
</evidence>
<dbReference type="OrthoDB" id="7066727at2"/>
<dbReference type="InterPro" id="IPR036979">
    <property type="entry name" value="CM_dom_sf"/>
</dbReference>
<evidence type="ECO:0000256" key="7">
    <source>
        <dbReference type="SAM" id="Phobius"/>
    </source>
</evidence>
<feature type="transmembrane region" description="Helical" evidence="7">
    <location>
        <begin position="44"/>
        <end position="63"/>
    </location>
</feature>
<evidence type="ECO:0000259" key="9">
    <source>
        <dbReference type="PROSITE" id="PS51168"/>
    </source>
</evidence>
<dbReference type="Pfam" id="PF01817">
    <property type="entry name" value="CM_2"/>
    <property type="match status" value="1"/>
</dbReference>
<dbReference type="STRING" id="1423812.FD20_GL000441"/>
<dbReference type="InterPro" id="IPR005829">
    <property type="entry name" value="Sugar_transporter_CS"/>
</dbReference>
<dbReference type="PROSITE" id="PS51168">
    <property type="entry name" value="CHORISMATE_MUT_2"/>
    <property type="match status" value="1"/>
</dbReference>
<dbReference type="RefSeq" id="WP_057737198.1">
    <property type="nucleotide sequence ID" value="NZ_AZEG01000012.1"/>
</dbReference>
<dbReference type="PROSITE" id="PS00216">
    <property type="entry name" value="SUGAR_TRANSPORT_1"/>
    <property type="match status" value="1"/>
</dbReference>
<dbReference type="PANTHER" id="PTHR23514:SF3">
    <property type="entry name" value="BYPASS OF STOP CODON PROTEIN 6"/>
    <property type="match status" value="1"/>
</dbReference>
<feature type="transmembrane region" description="Helical" evidence="7">
    <location>
        <begin position="336"/>
        <end position="357"/>
    </location>
</feature>
<keyword evidence="4 7" id="KW-0812">Transmembrane</keyword>
<dbReference type="AlphaFoldDB" id="A0A0R1PY57"/>
<dbReference type="PATRIC" id="fig|1423812.3.peg.460"/>
<reference evidence="10 11" key="1">
    <citation type="journal article" date="2015" name="Genome Announc.">
        <title>Expanding the biotechnology potential of lactobacilli through comparative genomics of 213 strains and associated genera.</title>
        <authorList>
            <person name="Sun Z."/>
            <person name="Harris H.M."/>
            <person name="McCann A."/>
            <person name="Guo C."/>
            <person name="Argimon S."/>
            <person name="Zhang W."/>
            <person name="Yang X."/>
            <person name="Jeffery I.B."/>
            <person name="Cooney J.C."/>
            <person name="Kagawa T.F."/>
            <person name="Liu W."/>
            <person name="Song Y."/>
            <person name="Salvetti E."/>
            <person name="Wrobel A."/>
            <person name="Rasinkangas P."/>
            <person name="Parkhill J."/>
            <person name="Rea M.C."/>
            <person name="O'Sullivan O."/>
            <person name="Ritari J."/>
            <person name="Douillard F.P."/>
            <person name="Paul Ross R."/>
            <person name="Yang R."/>
            <person name="Briner A.E."/>
            <person name="Felis G.E."/>
            <person name="de Vos W.M."/>
            <person name="Barrangou R."/>
            <person name="Klaenhammer T.R."/>
            <person name="Caufield P.W."/>
            <person name="Cui Y."/>
            <person name="Zhang H."/>
            <person name="O'Toole P.W."/>
        </authorList>
    </citation>
    <scope>NUCLEOTIDE SEQUENCE [LARGE SCALE GENOMIC DNA]</scope>
    <source>
        <strain evidence="10 11">DSM 19971</strain>
    </source>
</reference>
<dbReference type="GO" id="GO:0046417">
    <property type="term" value="P:chorismate metabolic process"/>
    <property type="evidence" value="ECO:0007669"/>
    <property type="project" value="InterPro"/>
</dbReference>
<feature type="transmembrane region" description="Helical" evidence="7">
    <location>
        <begin position="247"/>
        <end position="267"/>
    </location>
</feature>
<keyword evidence="5 7" id="KW-1133">Transmembrane helix</keyword>
<dbReference type="SUPFAM" id="SSF48600">
    <property type="entry name" value="Chorismate mutase II"/>
    <property type="match status" value="1"/>
</dbReference>
<evidence type="ECO:0000256" key="3">
    <source>
        <dbReference type="ARBA" id="ARBA00022448"/>
    </source>
</evidence>
<evidence type="ECO:0000256" key="4">
    <source>
        <dbReference type="ARBA" id="ARBA00022692"/>
    </source>
</evidence>
<comment type="caution">
    <text evidence="10">The sequence shown here is derived from an EMBL/GenBank/DDBJ whole genome shotgun (WGS) entry which is preliminary data.</text>
</comment>
<dbReference type="InterPro" id="IPR020846">
    <property type="entry name" value="MFS_dom"/>
</dbReference>
<feature type="domain" description="Chorismate mutase" evidence="9">
    <location>
        <begin position="386"/>
        <end position="476"/>
    </location>
</feature>
<protein>
    <submittedName>
        <fullName evidence="10">Transport protein</fullName>
    </submittedName>
</protein>
<keyword evidence="11" id="KW-1185">Reference proteome</keyword>
<dbReference type="InterPro" id="IPR036259">
    <property type="entry name" value="MFS_trans_sf"/>
</dbReference>
<feature type="transmembrane region" description="Helical" evidence="7">
    <location>
        <begin position="206"/>
        <end position="227"/>
    </location>
</feature>
<feature type="transmembrane region" description="Helical" evidence="7">
    <location>
        <begin position="75"/>
        <end position="92"/>
    </location>
</feature>
<feature type="transmembrane region" description="Helical" evidence="7">
    <location>
        <begin position="12"/>
        <end position="32"/>
    </location>
</feature>
<comment type="subcellular location">
    <subcellularLocation>
        <location evidence="1">Cell membrane</location>
        <topology evidence="1">Multi-pass membrane protein</topology>
    </subcellularLocation>
</comment>
<keyword evidence="3" id="KW-0813">Transport</keyword>
<dbReference type="InterPro" id="IPR002701">
    <property type="entry name" value="CM_II_prokaryot"/>
</dbReference>
<dbReference type="Proteomes" id="UP000051155">
    <property type="component" value="Unassembled WGS sequence"/>
</dbReference>
<dbReference type="SUPFAM" id="SSF103473">
    <property type="entry name" value="MFS general substrate transporter"/>
    <property type="match status" value="1"/>
</dbReference>
<proteinExistence type="inferred from homology"/>
<dbReference type="InterPro" id="IPR011701">
    <property type="entry name" value="MFS"/>
</dbReference>
<evidence type="ECO:0000313" key="11">
    <source>
        <dbReference type="Proteomes" id="UP000051155"/>
    </source>
</evidence>
<dbReference type="EMBL" id="AZEG01000012">
    <property type="protein sequence ID" value="KRL37409.1"/>
    <property type="molecule type" value="Genomic_DNA"/>
</dbReference>
<dbReference type="GO" id="GO:0004106">
    <property type="term" value="F:chorismate mutase activity"/>
    <property type="evidence" value="ECO:0007669"/>
    <property type="project" value="InterPro"/>
</dbReference>
<evidence type="ECO:0000313" key="10">
    <source>
        <dbReference type="EMBL" id="KRL37409.1"/>
    </source>
</evidence>
<name>A0A0R1PY57_9LACO</name>